<evidence type="ECO:0000313" key="8">
    <source>
        <dbReference type="Proteomes" id="UP001164746"/>
    </source>
</evidence>
<dbReference type="InterPro" id="IPR005475">
    <property type="entry name" value="Transketolase-like_Pyr-bd"/>
</dbReference>
<accession>A0ABY7FF88</accession>
<dbReference type="SMART" id="SM00861">
    <property type="entry name" value="Transket_pyr"/>
    <property type="match status" value="1"/>
</dbReference>
<comment type="similarity">
    <text evidence="2">Belongs to the alpha-ketoglutarate dehydrogenase family.</text>
</comment>
<evidence type="ECO:0000313" key="7">
    <source>
        <dbReference type="EMBL" id="WAR19416.1"/>
    </source>
</evidence>
<evidence type="ECO:0000259" key="6">
    <source>
        <dbReference type="SMART" id="SM00861"/>
    </source>
</evidence>
<dbReference type="PANTHER" id="PTHR23152">
    <property type="entry name" value="2-OXOGLUTARATE DEHYDROGENASE"/>
    <property type="match status" value="1"/>
</dbReference>
<organism evidence="7 8">
    <name type="scientific">Mya arenaria</name>
    <name type="common">Soft-shell clam</name>
    <dbReference type="NCBI Taxonomy" id="6604"/>
    <lineage>
        <taxon>Eukaryota</taxon>
        <taxon>Metazoa</taxon>
        <taxon>Spiralia</taxon>
        <taxon>Lophotrochozoa</taxon>
        <taxon>Mollusca</taxon>
        <taxon>Bivalvia</taxon>
        <taxon>Autobranchia</taxon>
        <taxon>Heteroconchia</taxon>
        <taxon>Euheterodonta</taxon>
        <taxon>Imparidentia</taxon>
        <taxon>Neoheterodontei</taxon>
        <taxon>Myida</taxon>
        <taxon>Myoidea</taxon>
        <taxon>Myidae</taxon>
        <taxon>Mya</taxon>
    </lineage>
</organism>
<reference evidence="7" key="1">
    <citation type="submission" date="2022-11" db="EMBL/GenBank/DDBJ databases">
        <title>Centuries of genome instability and evolution in soft-shell clam transmissible cancer (bioRxiv).</title>
        <authorList>
            <person name="Hart S.F.M."/>
            <person name="Yonemitsu M.A."/>
            <person name="Giersch R.M."/>
            <person name="Beal B.F."/>
            <person name="Arriagada G."/>
            <person name="Davis B.W."/>
            <person name="Ostrander E.A."/>
            <person name="Goff S.P."/>
            <person name="Metzger M.J."/>
        </authorList>
    </citation>
    <scope>NUCLEOTIDE SEQUENCE</scope>
    <source>
        <strain evidence="7">MELC-2E11</strain>
        <tissue evidence="7">Siphon/mantle</tissue>
    </source>
</reference>
<protein>
    <submittedName>
        <fullName evidence="7">DHTK1-like protein</fullName>
    </submittedName>
</protein>
<dbReference type="EMBL" id="CP111022">
    <property type="protein sequence ID" value="WAR19416.1"/>
    <property type="molecule type" value="Genomic_DNA"/>
</dbReference>
<evidence type="ECO:0000256" key="2">
    <source>
        <dbReference type="ARBA" id="ARBA00006936"/>
    </source>
</evidence>
<dbReference type="Gene3D" id="3.40.50.11610">
    <property type="entry name" value="Multifunctional 2-oxoglutarate metabolism enzyme, C-terminal domain"/>
    <property type="match status" value="1"/>
</dbReference>
<dbReference type="InterPro" id="IPR042179">
    <property type="entry name" value="KGD_C_sf"/>
</dbReference>
<keyword evidence="8" id="KW-1185">Reference proteome</keyword>
<keyword evidence="3" id="KW-0809">Transit peptide</keyword>
<keyword evidence="5" id="KW-0786">Thiamine pyrophosphate</keyword>
<dbReference type="Pfam" id="PF16870">
    <property type="entry name" value="OxoGdeHyase_C"/>
    <property type="match status" value="1"/>
</dbReference>
<evidence type="ECO:0000256" key="1">
    <source>
        <dbReference type="ARBA" id="ARBA00001964"/>
    </source>
</evidence>
<dbReference type="Gene3D" id="3.40.50.970">
    <property type="match status" value="1"/>
</dbReference>
<keyword evidence="4" id="KW-0560">Oxidoreductase</keyword>
<gene>
    <name evidence="7" type="ORF">MAR_001254</name>
</gene>
<dbReference type="PIRSF" id="PIRSF000157">
    <property type="entry name" value="Oxoglu_dh_E1"/>
    <property type="match status" value="1"/>
</dbReference>
<dbReference type="Pfam" id="PF00676">
    <property type="entry name" value="E1_dh"/>
    <property type="match status" value="1"/>
</dbReference>
<dbReference type="Gene3D" id="1.10.287.1150">
    <property type="entry name" value="TPP helical domain"/>
    <property type="match status" value="1"/>
</dbReference>
<evidence type="ECO:0000256" key="4">
    <source>
        <dbReference type="ARBA" id="ARBA00023002"/>
    </source>
</evidence>
<feature type="domain" description="Transketolase-like pyrimidine-binding" evidence="6">
    <location>
        <begin position="494"/>
        <end position="697"/>
    </location>
</feature>
<dbReference type="PANTHER" id="PTHR23152:SF4">
    <property type="entry name" value="2-OXOADIPATE DEHYDROGENASE COMPLEX COMPONENT E1"/>
    <property type="match status" value="1"/>
</dbReference>
<dbReference type="InterPro" id="IPR011603">
    <property type="entry name" value="2oxoglutarate_DH_E1"/>
</dbReference>
<dbReference type="InterPro" id="IPR001017">
    <property type="entry name" value="DH_E1"/>
</dbReference>
<dbReference type="InterPro" id="IPR031717">
    <property type="entry name" value="ODO-1/KGD_C"/>
</dbReference>
<comment type="cofactor">
    <cofactor evidence="1">
        <name>thiamine diphosphate</name>
        <dbReference type="ChEBI" id="CHEBI:58937"/>
    </cofactor>
</comment>
<proteinExistence type="inferred from homology"/>
<evidence type="ECO:0000256" key="3">
    <source>
        <dbReference type="ARBA" id="ARBA00022946"/>
    </source>
</evidence>
<dbReference type="InterPro" id="IPR029061">
    <property type="entry name" value="THDP-binding"/>
</dbReference>
<sequence>MFRQVIRPGVLLNARLSSLNVCGYHSKSGVYGNRPAKEEKPYHADPQHITNRIEHGNIYRLVEAYRTHGHKKATLDPLGLQQEMDPHELAPELYGINPGTMKTVNVDGLFYGAVAGQQLSVDDLIGQLEREYCDTIAAEFQHLDTEEEREWFAEAFEKKNSIEISNERKTALANLMLKCQGFDHFLASKFTTLKRYGGEGGESMMGVFDEIFHKSAQDGVEEVVICMPHRGRLNFLTCMLEFPPVRIFQKVSGISEIPEDTSVDLDYEGKNLHVSFIPNPSHLEANNPVAVGKCRSKQQSLQEGDYSGIVAETFSIAECPHYNIGGSIHLIVNNQIGSSMYSSDLAKINNYPVLHVNADFPEDVIKATAIAADYRQRFRKDVIIDFICFRKYGHNELDDPSFTQPLMYNAIKDRKSIPDSYAEQLLPYVFQRQWSEFGQAPAAITQWDTGITVDTLKFVGAKSVALPEDFNVHPTVGKNHCEKRRQKLTDGSSLDWATAEALAFGSLMQQGYNVRISGQDVGRGTFSHRHAMLVDQLTDEIYVPLNHMMDEQAGFLEVANSALTEEAVLGYEYGMSVDNPRSLVIWEAQFGDFFNGAQPIIDTYITSGENKWLLQTGLVMLLPHGMDGAGPEHSSCRMERFLQGCDSKETGVDGDDVNIQILNPTTPAQYFHLLRRQMVRNFRKPAVVVAPKVLLRLAAATSDLTQMAPGTTFQPVLGDPGVKGDKVNKVVFCSGKHFYLLQKERETRNIDDMAIIRLESLCPFPAGELQTELNKYPNAKEFIWAQEEHRNMGAWSFVAPRFENVVGCKLRYVGRDVLGLPAVGIGEIHKAEVDRLVSDLFS</sequence>
<evidence type="ECO:0000256" key="5">
    <source>
        <dbReference type="ARBA" id="ARBA00023052"/>
    </source>
</evidence>
<dbReference type="Proteomes" id="UP001164746">
    <property type="component" value="Chromosome 11"/>
</dbReference>
<dbReference type="Gene3D" id="3.40.50.12470">
    <property type="match status" value="1"/>
</dbReference>
<dbReference type="Pfam" id="PF02779">
    <property type="entry name" value="Transket_pyr"/>
    <property type="match status" value="1"/>
</dbReference>
<name>A0ABY7FF88_MYAAR</name>
<dbReference type="SUPFAM" id="SSF52518">
    <property type="entry name" value="Thiamin diphosphate-binding fold (THDP-binding)"/>
    <property type="match status" value="2"/>
</dbReference>